<dbReference type="SUPFAM" id="SSF110849">
    <property type="entry name" value="ParB/Sulfiredoxin"/>
    <property type="match status" value="1"/>
</dbReference>
<protein>
    <submittedName>
        <fullName evidence="1">Uncharacterized protein</fullName>
    </submittedName>
</protein>
<sequence>MQQEQPRIALEEKKAGCEEELWLLGQPTLREYLDFVKDTVVGGASADPAALADEWRSANDYYHELEQREVGIADKVECRDLDPALAPLAAKVAADPRYRLTFDLVPTSFGMVELDRLVVSQKQVTRNLVENLERQLGPSPDLATLFHFCLPLGHPDAHVHIRRVGSRRFVFRSDSQDVRFHESVLLRPDQVRDYNSFGPIAGVVGLVVGFGSNFLNAIRVGKRLLLHDGYHRACALRKLGVTHAPCIIQTIAHPDELDIVAKRRVAEDPEFYFHTARPPLLRDFFDPKIGKVLQVHKLVRMIELSYEVRDYLVPE</sequence>
<dbReference type="InterPro" id="IPR036086">
    <property type="entry name" value="ParB/Sulfiredoxin_sf"/>
</dbReference>
<dbReference type="Proteomes" id="UP000807785">
    <property type="component" value="Unassembled WGS sequence"/>
</dbReference>
<organism evidence="1 2">
    <name type="scientific">Candidatus Methylophosphatis roskildensis</name>
    <dbReference type="NCBI Taxonomy" id="2899263"/>
    <lineage>
        <taxon>Bacteria</taxon>
        <taxon>Pseudomonadati</taxon>
        <taxon>Pseudomonadota</taxon>
        <taxon>Betaproteobacteria</taxon>
        <taxon>Nitrosomonadales</taxon>
        <taxon>Sterolibacteriaceae</taxon>
        <taxon>Candidatus Methylophosphatis</taxon>
    </lineage>
</organism>
<gene>
    <name evidence="1" type="ORF">IPH26_19670</name>
</gene>
<proteinExistence type="predicted"/>
<evidence type="ECO:0000313" key="1">
    <source>
        <dbReference type="EMBL" id="MBK6975052.1"/>
    </source>
</evidence>
<comment type="caution">
    <text evidence="1">The sequence shown here is derived from an EMBL/GenBank/DDBJ whole genome shotgun (WGS) entry which is preliminary data.</text>
</comment>
<dbReference type="AlphaFoldDB" id="A0A9D7HMC0"/>
<accession>A0A9D7HMC0</accession>
<name>A0A9D7HMC0_9PROT</name>
<evidence type="ECO:0000313" key="2">
    <source>
        <dbReference type="Proteomes" id="UP000807785"/>
    </source>
</evidence>
<reference evidence="1" key="1">
    <citation type="submission" date="2020-10" db="EMBL/GenBank/DDBJ databases">
        <title>Connecting structure to function with the recovery of over 1000 high-quality activated sludge metagenome-assembled genomes encoding full-length rRNA genes using long-read sequencing.</title>
        <authorList>
            <person name="Singleton C.M."/>
            <person name="Petriglieri F."/>
            <person name="Kristensen J.M."/>
            <person name="Kirkegaard R.H."/>
            <person name="Michaelsen T.Y."/>
            <person name="Andersen M.H."/>
            <person name="Karst S.M."/>
            <person name="Dueholm M.S."/>
            <person name="Nielsen P.H."/>
            <person name="Albertsen M."/>
        </authorList>
    </citation>
    <scope>NUCLEOTIDE SEQUENCE</scope>
    <source>
        <strain evidence="1">Bjer_18-Q3-R1-45_BAT3C.347</strain>
    </source>
</reference>
<dbReference type="EMBL" id="JADJEV010000005">
    <property type="protein sequence ID" value="MBK6975052.1"/>
    <property type="molecule type" value="Genomic_DNA"/>
</dbReference>